<feature type="domain" description="HPt" evidence="3">
    <location>
        <begin position="102"/>
        <end position="198"/>
    </location>
</feature>
<evidence type="ECO:0000256" key="1">
    <source>
        <dbReference type="ARBA" id="ARBA00023012"/>
    </source>
</evidence>
<accession>A0A4V4U8R8</accession>
<evidence type="ECO:0000313" key="5">
    <source>
        <dbReference type="Proteomes" id="UP000309389"/>
    </source>
</evidence>
<organism evidence="4 5">
    <name type="scientific">Alteraurantiacibacter aquimixticola</name>
    <dbReference type="NCBI Taxonomy" id="2489173"/>
    <lineage>
        <taxon>Bacteria</taxon>
        <taxon>Pseudomonadati</taxon>
        <taxon>Pseudomonadota</taxon>
        <taxon>Alphaproteobacteria</taxon>
        <taxon>Sphingomonadales</taxon>
        <taxon>Erythrobacteraceae</taxon>
        <taxon>Alteraurantiacibacter</taxon>
    </lineage>
</organism>
<dbReference type="AlphaFoldDB" id="A0A4V4U8R8"/>
<proteinExistence type="predicted"/>
<evidence type="ECO:0000259" key="3">
    <source>
        <dbReference type="PROSITE" id="PS50894"/>
    </source>
</evidence>
<evidence type="ECO:0000313" key="4">
    <source>
        <dbReference type="EMBL" id="TIX51127.1"/>
    </source>
</evidence>
<protein>
    <submittedName>
        <fullName evidence="4">Hpt domain-containing protein</fullName>
    </submittedName>
</protein>
<dbReference type="InterPro" id="IPR008207">
    <property type="entry name" value="Sig_transdc_His_kin_Hpt_dom"/>
</dbReference>
<gene>
    <name evidence="4" type="ORF">E5222_01205</name>
</gene>
<feature type="modified residue" description="Phosphohistidine" evidence="2">
    <location>
        <position position="141"/>
    </location>
</feature>
<dbReference type="CDD" id="cd00088">
    <property type="entry name" value="HPT"/>
    <property type="match status" value="1"/>
</dbReference>
<dbReference type="GO" id="GO:0004672">
    <property type="term" value="F:protein kinase activity"/>
    <property type="evidence" value="ECO:0007669"/>
    <property type="project" value="UniProtKB-ARBA"/>
</dbReference>
<keyword evidence="2" id="KW-0597">Phosphoprotein</keyword>
<name>A0A4V4U8R8_9SPHN</name>
<dbReference type="SMART" id="SM00073">
    <property type="entry name" value="HPT"/>
    <property type="match status" value="1"/>
</dbReference>
<dbReference type="Pfam" id="PF01627">
    <property type="entry name" value="Hpt"/>
    <property type="match status" value="1"/>
</dbReference>
<dbReference type="SUPFAM" id="SSF47226">
    <property type="entry name" value="Histidine-containing phosphotransfer domain, HPT domain"/>
    <property type="match status" value="1"/>
</dbReference>
<dbReference type="EMBL" id="SSHH01000001">
    <property type="protein sequence ID" value="TIX51127.1"/>
    <property type="molecule type" value="Genomic_DNA"/>
</dbReference>
<keyword evidence="1" id="KW-0902">Two-component regulatory system</keyword>
<dbReference type="PROSITE" id="PS50894">
    <property type="entry name" value="HPT"/>
    <property type="match status" value="1"/>
</dbReference>
<sequence length="198" mass="21276">MAGLRGIGRIAVGKTCLFLRRIEFTVDQVVVVFTTIATLIQGDPPRFRAALVACSGGGKGKDANAGAPMGRRDAFQVPPICSTGDIMRFAMFDPKHLLEDLPREAVPALIAQFMEQAFADLEALDRCLEAEDFGKAQEVAHHLKGGAAAMGAREIARQAHAIEQAAAGRSEKVELGALRSCVEQTQVELAAFRAMLER</sequence>
<dbReference type="Gene3D" id="1.20.120.160">
    <property type="entry name" value="HPT domain"/>
    <property type="match status" value="1"/>
</dbReference>
<dbReference type="Proteomes" id="UP000309389">
    <property type="component" value="Unassembled WGS sequence"/>
</dbReference>
<keyword evidence="5" id="KW-1185">Reference proteome</keyword>
<dbReference type="GO" id="GO:0000160">
    <property type="term" value="P:phosphorelay signal transduction system"/>
    <property type="evidence" value="ECO:0007669"/>
    <property type="project" value="UniProtKB-KW"/>
</dbReference>
<evidence type="ECO:0000256" key="2">
    <source>
        <dbReference type="PROSITE-ProRule" id="PRU00110"/>
    </source>
</evidence>
<dbReference type="InterPro" id="IPR036641">
    <property type="entry name" value="HPT_dom_sf"/>
</dbReference>
<comment type="caution">
    <text evidence="4">The sequence shown here is derived from an EMBL/GenBank/DDBJ whole genome shotgun (WGS) entry which is preliminary data.</text>
</comment>
<reference evidence="4 5" key="1">
    <citation type="submission" date="2019-04" db="EMBL/GenBank/DDBJ databases">
        <title>Altererythrobacter aquimixticola sp. nov., isolated from sediment of junction between the ocean and a freshwater spring.</title>
        <authorList>
            <person name="Yoon J.-H."/>
        </authorList>
    </citation>
    <scope>NUCLEOTIDE SEQUENCE [LARGE SCALE GENOMIC DNA]</scope>
    <source>
        <strain evidence="4 5">SSKS-13</strain>
    </source>
</reference>